<feature type="signal peptide" evidence="2">
    <location>
        <begin position="1"/>
        <end position="31"/>
    </location>
</feature>
<keyword evidence="2" id="KW-0732">Signal</keyword>
<evidence type="ECO:0000256" key="1">
    <source>
        <dbReference type="SAM" id="MobiDB-lite"/>
    </source>
</evidence>
<evidence type="ECO:0000313" key="3">
    <source>
        <dbReference type="EMBL" id="OEL15265.1"/>
    </source>
</evidence>
<feature type="chain" id="PRO_5009187297" evidence="2">
    <location>
        <begin position="32"/>
        <end position="99"/>
    </location>
</feature>
<dbReference type="EMBL" id="LWDX02067403">
    <property type="protein sequence ID" value="OEL15265.1"/>
    <property type="molecule type" value="Genomic_DNA"/>
</dbReference>
<gene>
    <name evidence="3" type="ORF">BAE44_0023715</name>
</gene>
<evidence type="ECO:0000256" key="2">
    <source>
        <dbReference type="SAM" id="SignalP"/>
    </source>
</evidence>
<dbReference type="OrthoDB" id="10567955at2759"/>
<protein>
    <submittedName>
        <fullName evidence="3">Uncharacterized protein</fullName>
    </submittedName>
</protein>
<name>A0A1E5UR34_9POAL</name>
<evidence type="ECO:0000313" key="4">
    <source>
        <dbReference type="Proteomes" id="UP000095767"/>
    </source>
</evidence>
<keyword evidence="4" id="KW-1185">Reference proteome</keyword>
<feature type="region of interest" description="Disordered" evidence="1">
    <location>
        <begin position="62"/>
        <end position="99"/>
    </location>
</feature>
<sequence length="99" mass="10672">MMAVAGHKSNTTATLLLLLLLPLMLSTASEAARHRARGKWKPPIVYPTPPWEPLIIYPSPIKPPPRSGHVDMDLPSVDEQAPPALPEDPAGLSSAPRKP</sequence>
<proteinExistence type="predicted"/>
<dbReference type="Proteomes" id="UP000095767">
    <property type="component" value="Unassembled WGS sequence"/>
</dbReference>
<organism evidence="3 4">
    <name type="scientific">Dichanthelium oligosanthes</name>
    <dbReference type="NCBI Taxonomy" id="888268"/>
    <lineage>
        <taxon>Eukaryota</taxon>
        <taxon>Viridiplantae</taxon>
        <taxon>Streptophyta</taxon>
        <taxon>Embryophyta</taxon>
        <taxon>Tracheophyta</taxon>
        <taxon>Spermatophyta</taxon>
        <taxon>Magnoliopsida</taxon>
        <taxon>Liliopsida</taxon>
        <taxon>Poales</taxon>
        <taxon>Poaceae</taxon>
        <taxon>PACMAD clade</taxon>
        <taxon>Panicoideae</taxon>
        <taxon>Panicodae</taxon>
        <taxon>Paniceae</taxon>
        <taxon>Dichantheliinae</taxon>
        <taxon>Dichanthelium</taxon>
    </lineage>
</organism>
<dbReference type="AlphaFoldDB" id="A0A1E5UR34"/>
<comment type="caution">
    <text evidence="3">The sequence shown here is derived from an EMBL/GenBank/DDBJ whole genome shotgun (WGS) entry which is preliminary data.</text>
</comment>
<accession>A0A1E5UR34</accession>
<reference evidence="3 4" key="1">
    <citation type="submission" date="2016-09" db="EMBL/GenBank/DDBJ databases">
        <title>The draft genome of Dichanthelium oligosanthes: A C3 panicoid grass species.</title>
        <authorList>
            <person name="Studer A.J."/>
            <person name="Schnable J.C."/>
            <person name="Brutnell T.P."/>
        </authorList>
    </citation>
    <scope>NUCLEOTIDE SEQUENCE [LARGE SCALE GENOMIC DNA]</scope>
    <source>
        <strain evidence="4">cv. Kellogg 1175</strain>
        <tissue evidence="3">Leaf</tissue>
    </source>
</reference>